<proteinExistence type="inferred from homology"/>
<dbReference type="InterPro" id="IPR047863">
    <property type="entry name" value="Ribosomal_uS8_CS"/>
</dbReference>
<evidence type="ECO:0000256" key="7">
    <source>
        <dbReference type="ARBA" id="ARBA00046740"/>
    </source>
</evidence>
<evidence type="ECO:0000256" key="2">
    <source>
        <dbReference type="ARBA" id="ARBA00022730"/>
    </source>
</evidence>
<dbReference type="SUPFAM" id="SSF56047">
    <property type="entry name" value="Ribosomal protein S8"/>
    <property type="match status" value="1"/>
</dbReference>
<dbReference type="Gene3D" id="3.30.1490.10">
    <property type="match status" value="1"/>
</dbReference>
<dbReference type="GO" id="GO:0005840">
    <property type="term" value="C:ribosome"/>
    <property type="evidence" value="ECO:0007669"/>
    <property type="project" value="UniProtKB-KW"/>
</dbReference>
<accession>A0A518BPE1</accession>
<reference evidence="10 11" key="1">
    <citation type="submission" date="2019-02" db="EMBL/GenBank/DDBJ databases">
        <title>Deep-cultivation of Planctomycetes and their phenomic and genomic characterization uncovers novel biology.</title>
        <authorList>
            <person name="Wiegand S."/>
            <person name="Jogler M."/>
            <person name="Boedeker C."/>
            <person name="Pinto D."/>
            <person name="Vollmers J."/>
            <person name="Rivas-Marin E."/>
            <person name="Kohn T."/>
            <person name="Peeters S.H."/>
            <person name="Heuer A."/>
            <person name="Rast P."/>
            <person name="Oberbeckmann S."/>
            <person name="Bunk B."/>
            <person name="Jeske O."/>
            <person name="Meyerdierks A."/>
            <person name="Storesund J.E."/>
            <person name="Kallscheuer N."/>
            <person name="Luecker S."/>
            <person name="Lage O.M."/>
            <person name="Pohl T."/>
            <person name="Merkel B.J."/>
            <person name="Hornburger P."/>
            <person name="Mueller R.-W."/>
            <person name="Bruemmer F."/>
            <person name="Labrenz M."/>
            <person name="Spormann A.M."/>
            <person name="Op den Camp H."/>
            <person name="Overmann J."/>
            <person name="Amann R."/>
            <person name="Jetten M.S.M."/>
            <person name="Mascher T."/>
            <person name="Medema M.H."/>
            <person name="Devos D.P."/>
            <person name="Kaster A.-K."/>
            <person name="Ovreas L."/>
            <person name="Rohde M."/>
            <person name="Galperin M.Y."/>
            <person name="Jogler C."/>
        </authorList>
    </citation>
    <scope>NUCLEOTIDE SEQUENCE [LARGE SCALE GENOMIC DNA]</scope>
    <source>
        <strain evidence="10 11">Pla133</strain>
    </source>
</reference>
<dbReference type="HAMAP" id="MF_01302_B">
    <property type="entry name" value="Ribosomal_uS8_B"/>
    <property type="match status" value="1"/>
</dbReference>
<dbReference type="GO" id="GO:0005737">
    <property type="term" value="C:cytoplasm"/>
    <property type="evidence" value="ECO:0007669"/>
    <property type="project" value="UniProtKB-ARBA"/>
</dbReference>
<dbReference type="PANTHER" id="PTHR11758">
    <property type="entry name" value="40S RIBOSOMAL PROTEIN S15A"/>
    <property type="match status" value="1"/>
</dbReference>
<dbReference type="KEGG" id="pbap:Pla133_39320"/>
<dbReference type="Pfam" id="PF00410">
    <property type="entry name" value="Ribosomal_S8"/>
    <property type="match status" value="1"/>
</dbReference>
<dbReference type="AlphaFoldDB" id="A0A518BPE1"/>
<dbReference type="Proteomes" id="UP000316921">
    <property type="component" value="Chromosome"/>
</dbReference>
<evidence type="ECO:0000256" key="4">
    <source>
        <dbReference type="ARBA" id="ARBA00022980"/>
    </source>
</evidence>
<dbReference type="GO" id="GO:1990904">
    <property type="term" value="C:ribonucleoprotein complex"/>
    <property type="evidence" value="ECO:0007669"/>
    <property type="project" value="UniProtKB-KW"/>
</dbReference>
<dbReference type="Gene3D" id="3.30.1370.30">
    <property type="match status" value="1"/>
</dbReference>
<dbReference type="PROSITE" id="PS00053">
    <property type="entry name" value="RIBOSOMAL_S8"/>
    <property type="match status" value="1"/>
</dbReference>
<dbReference type="FunFam" id="3.30.1490.10:FF:000001">
    <property type="entry name" value="30S ribosomal protein S8"/>
    <property type="match status" value="1"/>
</dbReference>
<keyword evidence="11" id="KW-1185">Reference proteome</keyword>
<comment type="function">
    <text evidence="8">One of the primary rRNA binding proteins, it binds directly to 16S rRNA central domain where it helps coordinate assembly of the platform of the 30S subunit.</text>
</comment>
<comment type="similarity">
    <text evidence="1 8 9">Belongs to the universal ribosomal protein uS8 family.</text>
</comment>
<dbReference type="NCBIfam" id="NF001109">
    <property type="entry name" value="PRK00136.1"/>
    <property type="match status" value="1"/>
</dbReference>
<comment type="subunit">
    <text evidence="7 8">Part of the 30S ribosomal subunit. Contacts proteins S5 and S12.</text>
</comment>
<dbReference type="GO" id="GO:0006412">
    <property type="term" value="P:translation"/>
    <property type="evidence" value="ECO:0007669"/>
    <property type="project" value="UniProtKB-UniRule"/>
</dbReference>
<keyword evidence="4 8" id="KW-0689">Ribosomal protein</keyword>
<sequence>MMTDPIADMLTRIRNANSNRAAQTKMPASRMKVGIAEALKAEGFIDGYEVQPATPSSTLVINLKYGPDGERVIRAIDRVSKPGCRKYRGARDIPRVVRGLGIYVLSTPKGIVSDRTARRENVGGEVLCKVY</sequence>
<keyword evidence="2 8" id="KW-0699">rRNA-binding</keyword>
<protein>
    <recommendedName>
        <fullName evidence="6 8">Small ribosomal subunit protein uS8</fullName>
    </recommendedName>
</protein>
<dbReference type="RefSeq" id="WP_145068166.1">
    <property type="nucleotide sequence ID" value="NZ_CP036287.1"/>
</dbReference>
<gene>
    <name evidence="8 10" type="primary">rpsH</name>
    <name evidence="10" type="ORF">Pla133_39320</name>
</gene>
<evidence type="ECO:0000313" key="11">
    <source>
        <dbReference type="Proteomes" id="UP000316921"/>
    </source>
</evidence>
<keyword evidence="5 8" id="KW-0687">Ribonucleoprotein</keyword>
<evidence type="ECO:0000256" key="8">
    <source>
        <dbReference type="HAMAP-Rule" id="MF_01302"/>
    </source>
</evidence>
<evidence type="ECO:0000256" key="6">
    <source>
        <dbReference type="ARBA" id="ARBA00035258"/>
    </source>
</evidence>
<dbReference type="InterPro" id="IPR000630">
    <property type="entry name" value="Ribosomal_uS8"/>
</dbReference>
<evidence type="ECO:0000313" key="10">
    <source>
        <dbReference type="EMBL" id="QDU68826.1"/>
    </source>
</evidence>
<dbReference type="GO" id="GO:0003735">
    <property type="term" value="F:structural constituent of ribosome"/>
    <property type="evidence" value="ECO:0007669"/>
    <property type="project" value="InterPro"/>
</dbReference>
<evidence type="ECO:0000256" key="3">
    <source>
        <dbReference type="ARBA" id="ARBA00022884"/>
    </source>
</evidence>
<dbReference type="InterPro" id="IPR035987">
    <property type="entry name" value="Ribosomal_uS8_sf"/>
</dbReference>
<keyword evidence="3 8" id="KW-0694">RNA-binding</keyword>
<dbReference type="GO" id="GO:0019843">
    <property type="term" value="F:rRNA binding"/>
    <property type="evidence" value="ECO:0007669"/>
    <property type="project" value="UniProtKB-UniRule"/>
</dbReference>
<evidence type="ECO:0000256" key="1">
    <source>
        <dbReference type="ARBA" id="ARBA00006471"/>
    </source>
</evidence>
<evidence type="ECO:0000256" key="5">
    <source>
        <dbReference type="ARBA" id="ARBA00023274"/>
    </source>
</evidence>
<name>A0A518BPE1_9BACT</name>
<organism evidence="10 11">
    <name type="scientific">Engelhardtia mirabilis</name>
    <dbReference type="NCBI Taxonomy" id="2528011"/>
    <lineage>
        <taxon>Bacteria</taxon>
        <taxon>Pseudomonadati</taxon>
        <taxon>Planctomycetota</taxon>
        <taxon>Planctomycetia</taxon>
        <taxon>Planctomycetia incertae sedis</taxon>
        <taxon>Engelhardtia</taxon>
    </lineage>
</organism>
<evidence type="ECO:0000256" key="9">
    <source>
        <dbReference type="RuleBase" id="RU003660"/>
    </source>
</evidence>
<dbReference type="EMBL" id="CP036287">
    <property type="protein sequence ID" value="QDU68826.1"/>
    <property type="molecule type" value="Genomic_DNA"/>
</dbReference>
<dbReference type="FunFam" id="3.30.1370.30:FF:000002">
    <property type="entry name" value="30S ribosomal protein S8"/>
    <property type="match status" value="1"/>
</dbReference>